<proteinExistence type="predicted"/>
<accession>A0ABU8V8U1</accession>
<evidence type="ECO:0000256" key="1">
    <source>
        <dbReference type="SAM" id="SignalP"/>
    </source>
</evidence>
<keyword evidence="1" id="KW-0732">Signal</keyword>
<evidence type="ECO:0000313" key="3">
    <source>
        <dbReference type="Proteomes" id="UP001365846"/>
    </source>
</evidence>
<dbReference type="InterPro" id="IPR021268">
    <property type="entry name" value="DUF2845"/>
</dbReference>
<dbReference type="RefSeq" id="WP_340355377.1">
    <property type="nucleotide sequence ID" value="NZ_JBBKZU010000001.1"/>
</dbReference>
<protein>
    <submittedName>
        <fullName evidence="2">DUF2845 domain-containing protein</fullName>
    </submittedName>
</protein>
<reference evidence="2 3" key="1">
    <citation type="submission" date="2024-03" db="EMBL/GenBank/DDBJ databases">
        <title>Novel species of the genus Variovorax.</title>
        <authorList>
            <person name="Liu Q."/>
            <person name="Xin Y.-H."/>
        </authorList>
    </citation>
    <scope>NUCLEOTIDE SEQUENCE [LARGE SCALE GENOMIC DNA]</scope>
    <source>
        <strain evidence="2 3">KACC 18899</strain>
    </source>
</reference>
<organism evidence="2 3">
    <name type="scientific">Variovorax ureilyticus</name>
    <dbReference type="NCBI Taxonomy" id="1836198"/>
    <lineage>
        <taxon>Bacteria</taxon>
        <taxon>Pseudomonadati</taxon>
        <taxon>Pseudomonadota</taxon>
        <taxon>Betaproteobacteria</taxon>
        <taxon>Burkholderiales</taxon>
        <taxon>Comamonadaceae</taxon>
        <taxon>Variovorax</taxon>
    </lineage>
</organism>
<gene>
    <name evidence="2" type="ORF">WKW77_03300</name>
</gene>
<evidence type="ECO:0000313" key="2">
    <source>
        <dbReference type="EMBL" id="MEJ8810075.1"/>
    </source>
</evidence>
<dbReference type="Pfam" id="PF11006">
    <property type="entry name" value="DUF2845"/>
    <property type="match status" value="1"/>
</dbReference>
<dbReference type="EMBL" id="JBBKZU010000001">
    <property type="protein sequence ID" value="MEJ8810075.1"/>
    <property type="molecule type" value="Genomic_DNA"/>
</dbReference>
<name>A0ABU8V8U1_9BURK</name>
<comment type="caution">
    <text evidence="2">The sequence shown here is derived from an EMBL/GenBank/DDBJ whole genome shotgun (WGS) entry which is preliminary data.</text>
</comment>
<feature type="signal peptide" evidence="1">
    <location>
        <begin position="1"/>
        <end position="21"/>
    </location>
</feature>
<feature type="chain" id="PRO_5045963024" evidence="1">
    <location>
        <begin position="22"/>
        <end position="113"/>
    </location>
</feature>
<sequence>MKLLKLACVTVLVGLPCLAAAESLRCPGGIVAEGDSRLSVIYKCGQPALTDTYCAPVYYGGTLHVVPEPYASTVVPCQQIEQWLYERGPGEMMATVFLRSGVVQSIEYGRQPR</sequence>
<keyword evidence="3" id="KW-1185">Reference proteome</keyword>
<dbReference type="Proteomes" id="UP001365846">
    <property type="component" value="Unassembled WGS sequence"/>
</dbReference>